<dbReference type="PANTHER" id="PTHR30108">
    <property type="entry name" value="3-OCTAPRENYL-4-HYDROXYBENZOATE CARBOXY-LYASE-RELATED"/>
    <property type="match status" value="1"/>
</dbReference>
<dbReference type="NCBIfam" id="TIGR00148">
    <property type="entry name" value="UbiD family decarboxylase"/>
    <property type="match status" value="1"/>
</dbReference>
<gene>
    <name evidence="5" type="primary">ubiD</name>
    <name evidence="5" type="ORF">MOHU_04550</name>
</gene>
<accession>A0A2T0AW61</accession>
<dbReference type="GO" id="GO:0005829">
    <property type="term" value="C:cytosol"/>
    <property type="evidence" value="ECO:0007669"/>
    <property type="project" value="TreeGrafter"/>
</dbReference>
<dbReference type="Gene3D" id="3.40.1670.10">
    <property type="entry name" value="UbiD C-terminal domain-like"/>
    <property type="match status" value="1"/>
</dbReference>
<proteinExistence type="inferred from homology"/>
<evidence type="ECO:0000313" key="5">
    <source>
        <dbReference type="EMBL" id="PRR74955.1"/>
    </source>
</evidence>
<dbReference type="GO" id="GO:0006744">
    <property type="term" value="P:ubiquinone biosynthetic process"/>
    <property type="evidence" value="ECO:0007669"/>
    <property type="project" value="TreeGrafter"/>
</dbReference>
<dbReference type="OrthoDB" id="9809841at2"/>
<dbReference type="InterPro" id="IPR049383">
    <property type="entry name" value="UbiD-like_N"/>
</dbReference>
<evidence type="ECO:0000313" key="6">
    <source>
        <dbReference type="Proteomes" id="UP000238415"/>
    </source>
</evidence>
<dbReference type="Pfam" id="PF01977">
    <property type="entry name" value="UbiD"/>
    <property type="match status" value="1"/>
</dbReference>
<dbReference type="InterPro" id="IPR048304">
    <property type="entry name" value="UbiD_Rift_dom"/>
</dbReference>
<comment type="similarity">
    <text evidence="1">Belongs to the UbiD family.</text>
</comment>
<evidence type="ECO:0000256" key="1">
    <source>
        <dbReference type="ARBA" id="ARBA00010021"/>
    </source>
</evidence>
<feature type="domain" description="3-octaprenyl-4-hydroxybenzoate carboxy-lyase-like N-terminal" evidence="3">
    <location>
        <begin position="12"/>
        <end position="79"/>
    </location>
</feature>
<dbReference type="EC" id="4.1.1.-" evidence="5"/>
<dbReference type="Pfam" id="PF20696">
    <property type="entry name" value="UbiD_C"/>
    <property type="match status" value="1"/>
</dbReference>
<evidence type="ECO:0000259" key="2">
    <source>
        <dbReference type="Pfam" id="PF01977"/>
    </source>
</evidence>
<dbReference type="InterPro" id="IPR049381">
    <property type="entry name" value="UbiD-like_C"/>
</dbReference>
<dbReference type="Gene3D" id="1.20.5.570">
    <property type="entry name" value="Single helix bin"/>
    <property type="match status" value="1"/>
</dbReference>
<dbReference type="SUPFAM" id="SSF143968">
    <property type="entry name" value="UbiD C-terminal domain-like"/>
    <property type="match status" value="1"/>
</dbReference>
<evidence type="ECO:0000259" key="4">
    <source>
        <dbReference type="Pfam" id="PF20696"/>
    </source>
</evidence>
<sequence length="478" mass="53610">MAHEDLQAYLLYLEQKGLLHRIKVEVDPILEIAAIADRVVKRGGPALLFERVKGSSLPVAANLFGSEELVKAALEIADLEEPAGRLRALIDLPGTGGGLMEKIKYLPRLAELGRFLPRRVKSAPCQEIRVDPPSLAELPVLQLWPEDGGRFITLPLVFTRDPVTGRRNVGMYRMQVFDERTTGMHWHRHKDGAEHLRKSGGRLEVAVALGADPAVIYAATAPLPPGIDEMLFAGFLRRQPVEMVPALTVDIEVPARAEIILEGYVEAGEERLEGPFGDHTGYYSPADYYPVFHLTCMTMRRRAVYPATVVGPPPMEDAYLGKVTERLFLPLIQLQLPEVVDINFPVEGVFHNCVIVSIRKTYPGQARRVMHALWGMGQMMFTRLIIVVDDDVDVHDLSAVRWRVLGNIEPRRDTVIVDGPVDALDHASTYTGYGSKMGLDATRKMPEEGYPRPWPREARMSREILELIDRKWHEYGLP</sequence>
<dbReference type="SUPFAM" id="SSF50475">
    <property type="entry name" value="FMN-binding split barrel"/>
    <property type="match status" value="1"/>
</dbReference>
<dbReference type="AlphaFoldDB" id="A0A2T0AW61"/>
<dbReference type="Pfam" id="PF20695">
    <property type="entry name" value="UbiD_N"/>
    <property type="match status" value="1"/>
</dbReference>
<dbReference type="GO" id="GO:0008694">
    <property type="term" value="F:4-hydroxy-3-polyprenylbenzoate decarboxylase activity"/>
    <property type="evidence" value="ECO:0007669"/>
    <property type="project" value="TreeGrafter"/>
</dbReference>
<dbReference type="RefSeq" id="WP_106004485.1">
    <property type="nucleotide sequence ID" value="NZ_CP136419.1"/>
</dbReference>
<dbReference type="Proteomes" id="UP000238415">
    <property type="component" value="Unassembled WGS sequence"/>
</dbReference>
<keyword evidence="5" id="KW-0456">Lyase</keyword>
<feature type="domain" description="3-octaprenyl-4-hydroxybenzoate carboxy-lyase-like C-terminal" evidence="4">
    <location>
        <begin position="319"/>
        <end position="441"/>
    </location>
</feature>
<dbReference type="InterPro" id="IPR002830">
    <property type="entry name" value="UbiD"/>
</dbReference>
<reference evidence="5 6" key="1">
    <citation type="submission" date="2018-03" db="EMBL/GenBank/DDBJ databases">
        <title>Genome sequence of Moorella humiferrea DSM 23265.</title>
        <authorList>
            <person name="Poehlein A."/>
            <person name="Daniel R."/>
        </authorList>
    </citation>
    <scope>NUCLEOTIDE SEQUENCE [LARGE SCALE GENOMIC DNA]</scope>
    <source>
        <strain evidence="5 6">DSM 23265</strain>
    </source>
</reference>
<protein>
    <submittedName>
        <fullName evidence="5">3-octaprenyl-4-hydroxybenzoate carboxy-lyase</fullName>
        <ecNumber evidence="5">4.1.1.-</ecNumber>
    </submittedName>
</protein>
<dbReference type="NCBIfam" id="TIGR03701">
    <property type="entry name" value="mena_SCO4490"/>
    <property type="match status" value="1"/>
</dbReference>
<name>A0A2T0AW61_9FIRM</name>
<dbReference type="FunFam" id="3.40.1670.10:FF:000002">
    <property type="entry name" value="Menaquinone biosynthesis decarboxylase"/>
    <property type="match status" value="1"/>
</dbReference>
<dbReference type="PANTHER" id="PTHR30108:SF17">
    <property type="entry name" value="FERULIC ACID DECARBOXYLASE 1"/>
    <property type="match status" value="1"/>
</dbReference>
<comment type="caution">
    <text evidence="5">The sequence shown here is derived from an EMBL/GenBank/DDBJ whole genome shotgun (WGS) entry which is preliminary data.</text>
</comment>
<evidence type="ECO:0000259" key="3">
    <source>
        <dbReference type="Pfam" id="PF20695"/>
    </source>
</evidence>
<dbReference type="EMBL" id="PVXM01000006">
    <property type="protein sequence ID" value="PRR74955.1"/>
    <property type="molecule type" value="Genomic_DNA"/>
</dbReference>
<organism evidence="5 6">
    <name type="scientific">Neomoorella humiferrea</name>
    <dbReference type="NCBI Taxonomy" id="676965"/>
    <lineage>
        <taxon>Bacteria</taxon>
        <taxon>Bacillati</taxon>
        <taxon>Bacillota</taxon>
        <taxon>Clostridia</taxon>
        <taxon>Neomoorellales</taxon>
        <taxon>Neomoorellaceae</taxon>
        <taxon>Neomoorella</taxon>
    </lineage>
</organism>
<feature type="domain" description="3-octaprenyl-4-hydroxybenzoate carboxy-lyase-like Rift-related" evidence="2">
    <location>
        <begin position="120"/>
        <end position="313"/>
    </location>
</feature>
<keyword evidence="6" id="KW-1185">Reference proteome</keyword>
<dbReference type="InterPro" id="IPR022390">
    <property type="entry name" value="HBDC"/>
</dbReference>